<sequence>MRKAFLLTMALCSLSVPLLAQAPAPVTQGATPPPMPAKATRTGKHVNRIIDMWLKGQPVYYTQIPAGGYEEGKKLAATKADYITYEMEHGALDFHQLREFMRGLAEAGPTRTGHRTPAVIVTLPIAGTTDAVRANGWMIQQALAAGVHGILLCNAESPEAARLMMEAARYPFAPTVPGLSQGTRGNGSQFYAAQIWGVPAAEYMRIAEPWPLNPDGELIFGVKIENPRADANVDSTIRVPGIAFAEWGPGDHAFYLLGAPSPRAPGAPRMEQQPIMVAARARVLEATKAAGVRFLNACNEDDVIDQIKDGVMICTGGDTPAADKGRAYSKRTDPV</sequence>
<dbReference type="OrthoDB" id="9802624at2"/>
<dbReference type="InterPro" id="IPR015813">
    <property type="entry name" value="Pyrv/PenolPyrv_kinase-like_dom"/>
</dbReference>
<dbReference type="eggNOG" id="COG3836">
    <property type="taxonomic scope" value="Bacteria"/>
</dbReference>
<dbReference type="PANTHER" id="PTHR30502:SF0">
    <property type="entry name" value="PHOSPHOENOLPYRUVATE CARBOXYLASE FAMILY PROTEIN"/>
    <property type="match status" value="1"/>
</dbReference>
<dbReference type="Proteomes" id="UP000015523">
    <property type="component" value="Unassembled WGS sequence"/>
</dbReference>
<reference evidence="2 3" key="1">
    <citation type="journal article" date="2013" name="Genome Announc.">
        <title>Draft Genome Sequence of Sphingobium ummariense Strain RL-3, a Hexachlorocyclohexane-Degrading Bacterium.</title>
        <authorList>
            <person name="Kohli P."/>
            <person name="Dua A."/>
            <person name="Sangwan N."/>
            <person name="Oldach P."/>
            <person name="Khurana J.P."/>
            <person name="Lal R."/>
        </authorList>
    </citation>
    <scope>NUCLEOTIDE SEQUENCE [LARGE SCALE GENOMIC DNA]</scope>
    <source>
        <strain evidence="2 3">RL-3</strain>
    </source>
</reference>
<dbReference type="InterPro" id="IPR040442">
    <property type="entry name" value="Pyrv_kinase-like_dom_sf"/>
</dbReference>
<protein>
    <recommendedName>
        <fullName evidence="4">HpcH/HpaI aldolase/citrate lyase domain-containing protein</fullName>
    </recommendedName>
</protein>
<dbReference type="STRING" id="1346791.M529_07430"/>
<dbReference type="PANTHER" id="PTHR30502">
    <property type="entry name" value="2-KETO-3-DEOXY-L-RHAMNONATE ALDOLASE"/>
    <property type="match status" value="1"/>
</dbReference>
<dbReference type="SUPFAM" id="SSF51621">
    <property type="entry name" value="Phosphoenolpyruvate/pyruvate domain"/>
    <property type="match status" value="1"/>
</dbReference>
<comment type="caution">
    <text evidence="2">The sequence shown here is derived from an EMBL/GenBank/DDBJ whole genome shotgun (WGS) entry which is preliminary data.</text>
</comment>
<feature type="signal peptide" evidence="1">
    <location>
        <begin position="1"/>
        <end position="22"/>
    </location>
</feature>
<evidence type="ECO:0000256" key="1">
    <source>
        <dbReference type="SAM" id="SignalP"/>
    </source>
</evidence>
<keyword evidence="1" id="KW-0732">Signal</keyword>
<organism evidence="2 3">
    <name type="scientific">Sphingobium ummariense RL-3</name>
    <dbReference type="NCBI Taxonomy" id="1346791"/>
    <lineage>
        <taxon>Bacteria</taxon>
        <taxon>Pseudomonadati</taxon>
        <taxon>Pseudomonadota</taxon>
        <taxon>Alphaproteobacteria</taxon>
        <taxon>Sphingomonadales</taxon>
        <taxon>Sphingomonadaceae</taxon>
        <taxon>Sphingobium</taxon>
    </lineage>
</organism>
<dbReference type="Gene3D" id="3.20.20.60">
    <property type="entry name" value="Phosphoenolpyruvate-binding domains"/>
    <property type="match status" value="1"/>
</dbReference>
<dbReference type="PATRIC" id="fig|1346791.3.peg.1423"/>
<dbReference type="InterPro" id="IPR050251">
    <property type="entry name" value="HpcH-HpaI_aldolase"/>
</dbReference>
<dbReference type="RefSeq" id="WP_021317379.1">
    <property type="nucleotide sequence ID" value="NZ_AUWY01000057.1"/>
</dbReference>
<dbReference type="AlphaFoldDB" id="T0J4I5"/>
<proteinExistence type="predicted"/>
<dbReference type="GO" id="GO:0016832">
    <property type="term" value="F:aldehyde-lyase activity"/>
    <property type="evidence" value="ECO:0007669"/>
    <property type="project" value="TreeGrafter"/>
</dbReference>
<evidence type="ECO:0008006" key="4">
    <source>
        <dbReference type="Google" id="ProtNLM"/>
    </source>
</evidence>
<dbReference type="EMBL" id="AUWY01000057">
    <property type="protein sequence ID" value="EQB32861.1"/>
    <property type="molecule type" value="Genomic_DNA"/>
</dbReference>
<evidence type="ECO:0000313" key="2">
    <source>
        <dbReference type="EMBL" id="EQB32861.1"/>
    </source>
</evidence>
<name>T0J4I5_9SPHN</name>
<gene>
    <name evidence="2" type="ORF">M529_07430</name>
</gene>
<dbReference type="GO" id="GO:0005737">
    <property type="term" value="C:cytoplasm"/>
    <property type="evidence" value="ECO:0007669"/>
    <property type="project" value="TreeGrafter"/>
</dbReference>
<evidence type="ECO:0000313" key="3">
    <source>
        <dbReference type="Proteomes" id="UP000015523"/>
    </source>
</evidence>
<feature type="chain" id="PRO_5004577868" description="HpcH/HpaI aldolase/citrate lyase domain-containing protein" evidence="1">
    <location>
        <begin position="23"/>
        <end position="335"/>
    </location>
</feature>
<keyword evidence="3" id="KW-1185">Reference proteome</keyword>
<accession>T0J4I5</accession>